<reference evidence="3" key="1">
    <citation type="journal article" date="2019" name="Int. J. Syst. Evol. Microbiol.">
        <title>The Global Catalogue of Microorganisms (GCM) 10K type strain sequencing project: providing services to taxonomists for standard genome sequencing and annotation.</title>
        <authorList>
            <consortium name="The Broad Institute Genomics Platform"/>
            <consortium name="The Broad Institute Genome Sequencing Center for Infectious Disease"/>
            <person name="Wu L."/>
            <person name="Ma J."/>
        </authorList>
    </citation>
    <scope>NUCLEOTIDE SEQUENCE [LARGE SCALE GENOMIC DNA]</scope>
    <source>
        <strain evidence="3">JCM 17498</strain>
    </source>
</reference>
<evidence type="ECO:0000259" key="1">
    <source>
        <dbReference type="Pfam" id="PF01408"/>
    </source>
</evidence>
<accession>A0ABP7DWK3</accession>
<comment type="caution">
    <text evidence="2">The sequence shown here is derived from an EMBL/GenBank/DDBJ whole genome shotgun (WGS) entry which is preliminary data.</text>
</comment>
<feature type="domain" description="Gfo/Idh/MocA-like oxidoreductase N-terminal" evidence="1">
    <location>
        <begin position="3"/>
        <end position="112"/>
    </location>
</feature>
<dbReference type="InterPro" id="IPR050463">
    <property type="entry name" value="Gfo/Idh/MocA_oxidrdct_glycsds"/>
</dbReference>
<dbReference type="Pfam" id="PF01408">
    <property type="entry name" value="GFO_IDH_MocA"/>
    <property type="match status" value="1"/>
</dbReference>
<dbReference type="RefSeq" id="WP_344693157.1">
    <property type="nucleotide sequence ID" value="NZ_BAABBF010000004.1"/>
</dbReference>
<organism evidence="2 3">
    <name type="scientific">Sphingomonas cynarae</name>
    <dbReference type="NCBI Taxonomy" id="930197"/>
    <lineage>
        <taxon>Bacteria</taxon>
        <taxon>Pseudomonadati</taxon>
        <taxon>Pseudomonadota</taxon>
        <taxon>Alphaproteobacteria</taxon>
        <taxon>Sphingomonadales</taxon>
        <taxon>Sphingomonadaceae</taxon>
        <taxon>Sphingomonas</taxon>
    </lineage>
</organism>
<gene>
    <name evidence="2" type="ORF">GCM10022268_19020</name>
</gene>
<dbReference type="Gene3D" id="3.40.50.720">
    <property type="entry name" value="NAD(P)-binding Rossmann-like Domain"/>
    <property type="match status" value="1"/>
</dbReference>
<sequence>MTIRLGLVGVGKIAHDQHIPAIKASPDYELVCTASRQGSVEGIPAYTSIEAMLDGEQVDAVALCQPPHVRYDAAKLAIEAGKHVFLEKPPGTTQAEVVALADLARERGVTLFASWHSRYGAAMDAARDWLAATTVHGIQAVWKEDVRVWHPGQEWLWEQGALGVFDPGINALSVLTALLPRPFFLRDAVLEYPANRHAPIAADLTYTDATGLPIGATFDFRQPGPHNWDVHAQTEAGTMLLAKGGNELWIDGELKTTEPEAEYRGLYARFAGLIRDGGAVDADTVPLAHVADAFMKGRRVTVEDFHY</sequence>
<evidence type="ECO:0000313" key="2">
    <source>
        <dbReference type="EMBL" id="GAA3710093.1"/>
    </source>
</evidence>
<dbReference type="PANTHER" id="PTHR43818">
    <property type="entry name" value="BCDNA.GH03377"/>
    <property type="match status" value="1"/>
</dbReference>
<dbReference type="Proteomes" id="UP001500523">
    <property type="component" value="Unassembled WGS sequence"/>
</dbReference>
<dbReference type="SUPFAM" id="SSF51735">
    <property type="entry name" value="NAD(P)-binding Rossmann-fold domains"/>
    <property type="match status" value="1"/>
</dbReference>
<protein>
    <submittedName>
        <fullName evidence="2">Gfo/Idh/MocA family oxidoreductase</fullName>
    </submittedName>
</protein>
<dbReference type="PANTHER" id="PTHR43818:SF7">
    <property type="entry name" value="DEHYDROGENASE"/>
    <property type="match status" value="1"/>
</dbReference>
<dbReference type="Gene3D" id="3.30.360.10">
    <property type="entry name" value="Dihydrodipicolinate Reductase, domain 2"/>
    <property type="match status" value="1"/>
</dbReference>
<proteinExistence type="predicted"/>
<dbReference type="InterPro" id="IPR036291">
    <property type="entry name" value="NAD(P)-bd_dom_sf"/>
</dbReference>
<evidence type="ECO:0000313" key="3">
    <source>
        <dbReference type="Proteomes" id="UP001500523"/>
    </source>
</evidence>
<dbReference type="InterPro" id="IPR000683">
    <property type="entry name" value="Gfo/Idh/MocA-like_OxRdtase_N"/>
</dbReference>
<name>A0ABP7DWK3_9SPHN</name>
<keyword evidence="3" id="KW-1185">Reference proteome</keyword>
<dbReference type="EMBL" id="BAABBF010000004">
    <property type="protein sequence ID" value="GAA3710093.1"/>
    <property type="molecule type" value="Genomic_DNA"/>
</dbReference>